<keyword evidence="7" id="KW-0346">Stress response</keyword>
<sequence length="68" mass="8093">MSRKYPRMTAKEAIALIEEHGFFFVRQSGSHKLYKNNEGKRINIPFHGDRILHPKYVKEIYNILNFSI</sequence>
<dbReference type="Pfam" id="PF07927">
    <property type="entry name" value="HicA_toxin"/>
    <property type="match status" value="1"/>
</dbReference>
<accession>A0A1F5ET53</accession>
<reference evidence="8 9" key="1">
    <citation type="journal article" date="2016" name="Nat. Commun.">
        <title>Thousands of microbial genomes shed light on interconnected biogeochemical processes in an aquifer system.</title>
        <authorList>
            <person name="Anantharaman K."/>
            <person name="Brown C.T."/>
            <person name="Hug L.A."/>
            <person name="Sharon I."/>
            <person name="Castelle C.J."/>
            <person name="Probst A.J."/>
            <person name="Thomas B.C."/>
            <person name="Singh A."/>
            <person name="Wilkins M.J."/>
            <person name="Karaoz U."/>
            <person name="Brodie E.L."/>
            <person name="Williams K.H."/>
            <person name="Hubbard S.S."/>
            <person name="Banfield J.F."/>
        </authorList>
    </citation>
    <scope>NUCLEOTIDE SEQUENCE [LARGE SCALE GENOMIC DNA]</scope>
</reference>
<evidence type="ECO:0000256" key="6">
    <source>
        <dbReference type="ARBA" id="ARBA00022884"/>
    </source>
</evidence>
<evidence type="ECO:0000256" key="4">
    <source>
        <dbReference type="ARBA" id="ARBA00022759"/>
    </source>
</evidence>
<evidence type="ECO:0008006" key="10">
    <source>
        <dbReference type="Google" id="ProtNLM"/>
    </source>
</evidence>
<dbReference type="AlphaFoldDB" id="A0A1F5ET53"/>
<organism evidence="8 9">
    <name type="scientific">Candidatus Collierbacteria bacterium RIFCSPHIGHO2_02_FULL_49_10</name>
    <dbReference type="NCBI Taxonomy" id="1817723"/>
    <lineage>
        <taxon>Bacteria</taxon>
        <taxon>Candidatus Collieribacteriota</taxon>
    </lineage>
</organism>
<dbReference type="EMBL" id="MFAH01000051">
    <property type="protein sequence ID" value="OGD70588.1"/>
    <property type="molecule type" value="Genomic_DNA"/>
</dbReference>
<comment type="similarity">
    <text evidence="1">Belongs to the HicA mRNA interferase family.</text>
</comment>
<evidence type="ECO:0000313" key="8">
    <source>
        <dbReference type="EMBL" id="OGD70588.1"/>
    </source>
</evidence>
<dbReference type="GO" id="GO:0003729">
    <property type="term" value="F:mRNA binding"/>
    <property type="evidence" value="ECO:0007669"/>
    <property type="project" value="InterPro"/>
</dbReference>
<evidence type="ECO:0000256" key="1">
    <source>
        <dbReference type="ARBA" id="ARBA00006620"/>
    </source>
</evidence>
<dbReference type="Gene3D" id="3.30.920.30">
    <property type="entry name" value="Hypothetical protein"/>
    <property type="match status" value="1"/>
</dbReference>
<dbReference type="InterPro" id="IPR038570">
    <property type="entry name" value="HicA_sf"/>
</dbReference>
<dbReference type="GO" id="GO:0004519">
    <property type="term" value="F:endonuclease activity"/>
    <property type="evidence" value="ECO:0007669"/>
    <property type="project" value="UniProtKB-KW"/>
</dbReference>
<name>A0A1F5ET53_9BACT</name>
<keyword evidence="6" id="KW-0694">RNA-binding</keyword>
<dbReference type="SUPFAM" id="SSF54786">
    <property type="entry name" value="YcfA/nrd intein domain"/>
    <property type="match status" value="1"/>
</dbReference>
<keyword evidence="3" id="KW-0540">Nuclease</keyword>
<evidence type="ECO:0000313" key="9">
    <source>
        <dbReference type="Proteomes" id="UP000177390"/>
    </source>
</evidence>
<dbReference type="InterPro" id="IPR012933">
    <property type="entry name" value="HicA_mRNA_interferase"/>
</dbReference>
<keyword evidence="4" id="KW-0255">Endonuclease</keyword>
<evidence type="ECO:0000256" key="5">
    <source>
        <dbReference type="ARBA" id="ARBA00022801"/>
    </source>
</evidence>
<dbReference type="Proteomes" id="UP000177390">
    <property type="component" value="Unassembled WGS sequence"/>
</dbReference>
<dbReference type="GO" id="GO:0016787">
    <property type="term" value="F:hydrolase activity"/>
    <property type="evidence" value="ECO:0007669"/>
    <property type="project" value="UniProtKB-KW"/>
</dbReference>
<evidence type="ECO:0000256" key="2">
    <source>
        <dbReference type="ARBA" id="ARBA00022649"/>
    </source>
</evidence>
<evidence type="ECO:0000256" key="3">
    <source>
        <dbReference type="ARBA" id="ARBA00022722"/>
    </source>
</evidence>
<evidence type="ECO:0000256" key="7">
    <source>
        <dbReference type="ARBA" id="ARBA00023016"/>
    </source>
</evidence>
<comment type="caution">
    <text evidence="8">The sequence shown here is derived from an EMBL/GenBank/DDBJ whole genome shotgun (WGS) entry which is preliminary data.</text>
</comment>
<keyword evidence="5" id="KW-0378">Hydrolase</keyword>
<proteinExistence type="inferred from homology"/>
<gene>
    <name evidence="8" type="ORF">A3D09_04185</name>
</gene>
<keyword evidence="2" id="KW-1277">Toxin-antitoxin system</keyword>
<protein>
    <recommendedName>
        <fullName evidence="10">Addiction module toxin, HicA family</fullName>
    </recommendedName>
</protein>